<keyword evidence="3" id="KW-1185">Reference proteome</keyword>
<evidence type="ECO:0000259" key="1">
    <source>
        <dbReference type="Pfam" id="PF14243"/>
    </source>
</evidence>
<dbReference type="RefSeq" id="WP_160980624.1">
    <property type="nucleotide sequence ID" value="NZ_WVHK01000059.1"/>
</dbReference>
<sequence length="310" mass="33730">MAIRVVCPADDFHVRQPDGAFADQAAAFARLGWGVSTLAFEGDRVFRPALMPGETVLYRGWMLDEVEYRAFVGAVEAGARVLTLPDTDSVCFVNRSELHRSVNSTSGTRFSPARSARVERFCKPFNRSPHEAYLAAHHLPRWVPLLADVTPETVCFTDLDDLPGALAALGWDGFSVKDFVKSLKTGAGSRITRPDQIGELLARMAHFRGQVEGGVCVRRVEDLGQASEVRFFVRAGRAFSADGSDVPDMVRDVAGRIAPPFFSVDIARRADGAQRVVEVGDGQVSDLVGWTPAQFMTVWADAEGWADGAG</sequence>
<organism evidence="2 3">
    <name type="scientific">Deinococcus xianganensis</name>
    <dbReference type="NCBI Taxonomy" id="1507289"/>
    <lineage>
        <taxon>Bacteria</taxon>
        <taxon>Thermotogati</taxon>
        <taxon>Deinococcota</taxon>
        <taxon>Deinococci</taxon>
        <taxon>Deinococcales</taxon>
        <taxon>Deinococcaceae</taxon>
        <taxon>Deinococcus</taxon>
    </lineage>
</organism>
<protein>
    <submittedName>
        <fullName evidence="2">ATP-grasp domain-containing protein</fullName>
    </submittedName>
</protein>
<name>A0A6I4YJ39_9DEIO</name>
<dbReference type="Proteomes" id="UP000430519">
    <property type="component" value="Unassembled WGS sequence"/>
</dbReference>
<dbReference type="InterPro" id="IPR025643">
    <property type="entry name" value="R2K_3"/>
</dbReference>
<dbReference type="AlphaFoldDB" id="A0A6I4YJ39"/>
<dbReference type="Pfam" id="PF14243">
    <property type="entry name" value="R2K_3"/>
    <property type="match status" value="1"/>
</dbReference>
<gene>
    <name evidence="2" type="ORF">GLX28_14360</name>
</gene>
<comment type="caution">
    <text evidence="2">The sequence shown here is derived from an EMBL/GenBank/DDBJ whole genome shotgun (WGS) entry which is preliminary data.</text>
</comment>
<proteinExistence type="predicted"/>
<dbReference type="EMBL" id="WVHK01000059">
    <property type="protein sequence ID" value="MXV20818.1"/>
    <property type="molecule type" value="Genomic_DNA"/>
</dbReference>
<evidence type="ECO:0000313" key="3">
    <source>
        <dbReference type="Proteomes" id="UP000430519"/>
    </source>
</evidence>
<reference evidence="2 3" key="1">
    <citation type="submission" date="2019-11" db="EMBL/GenBank/DDBJ databases">
        <title>Genome sequence of Deinococcus xianganensis Y35, AI-2 producing algicidal bacterium, isolated from lake water.</title>
        <authorList>
            <person name="Li Y."/>
        </authorList>
    </citation>
    <scope>NUCLEOTIDE SEQUENCE [LARGE SCALE GENOMIC DNA]</scope>
    <source>
        <strain evidence="2 3">Y35</strain>
    </source>
</reference>
<evidence type="ECO:0000313" key="2">
    <source>
        <dbReference type="EMBL" id="MXV20818.1"/>
    </source>
</evidence>
<feature type="domain" description="ATP-grasp" evidence="1">
    <location>
        <begin position="176"/>
        <end position="296"/>
    </location>
</feature>
<accession>A0A6I4YJ39</accession>